<keyword evidence="2 6" id="KW-0812">Transmembrane</keyword>
<keyword evidence="8" id="KW-1185">Reference proteome</keyword>
<dbReference type="PANTHER" id="PTHR15549:SF26">
    <property type="entry name" value="AXIAL BUDDING PATTERN PROTEIN 2-RELATED"/>
    <property type="match status" value="1"/>
</dbReference>
<evidence type="ECO:0000313" key="7">
    <source>
        <dbReference type="EMBL" id="PMD16984.1"/>
    </source>
</evidence>
<evidence type="ECO:0000313" key="8">
    <source>
        <dbReference type="Proteomes" id="UP000235672"/>
    </source>
</evidence>
<evidence type="ECO:0008006" key="9">
    <source>
        <dbReference type="Google" id="ProtNLM"/>
    </source>
</evidence>
<dbReference type="Gene3D" id="1.20.5.510">
    <property type="entry name" value="Single helix bin"/>
    <property type="match status" value="1"/>
</dbReference>
<proteinExistence type="predicted"/>
<reference evidence="7 8" key="1">
    <citation type="submission" date="2016-05" db="EMBL/GenBank/DDBJ databases">
        <title>A degradative enzymes factory behind the ericoid mycorrhizal symbiosis.</title>
        <authorList>
            <consortium name="DOE Joint Genome Institute"/>
            <person name="Martino E."/>
            <person name="Morin E."/>
            <person name="Grelet G."/>
            <person name="Kuo A."/>
            <person name="Kohler A."/>
            <person name="Daghino S."/>
            <person name="Barry K."/>
            <person name="Choi C."/>
            <person name="Cichocki N."/>
            <person name="Clum A."/>
            <person name="Copeland A."/>
            <person name="Hainaut M."/>
            <person name="Haridas S."/>
            <person name="Labutti K."/>
            <person name="Lindquist E."/>
            <person name="Lipzen A."/>
            <person name="Khouja H.-R."/>
            <person name="Murat C."/>
            <person name="Ohm R."/>
            <person name="Olson A."/>
            <person name="Spatafora J."/>
            <person name="Veneault-Fourrey C."/>
            <person name="Henrissat B."/>
            <person name="Grigoriev I."/>
            <person name="Martin F."/>
            <person name="Perotto S."/>
        </authorList>
    </citation>
    <scope>NUCLEOTIDE SEQUENCE [LARGE SCALE GENOMIC DNA]</scope>
    <source>
        <strain evidence="7 8">UAMH 7357</strain>
    </source>
</reference>
<evidence type="ECO:0000256" key="2">
    <source>
        <dbReference type="ARBA" id="ARBA00022692"/>
    </source>
</evidence>
<dbReference type="InterPro" id="IPR051694">
    <property type="entry name" value="Immunoregulatory_rcpt-like"/>
</dbReference>
<name>A0A2J6PSL5_9HELO</name>
<evidence type="ECO:0000256" key="4">
    <source>
        <dbReference type="ARBA" id="ARBA00023136"/>
    </source>
</evidence>
<dbReference type="EMBL" id="KZ613502">
    <property type="protein sequence ID" value="PMD16984.1"/>
    <property type="molecule type" value="Genomic_DNA"/>
</dbReference>
<evidence type="ECO:0000256" key="6">
    <source>
        <dbReference type="SAM" id="Phobius"/>
    </source>
</evidence>
<dbReference type="PANTHER" id="PTHR15549">
    <property type="entry name" value="PAIRED IMMUNOGLOBULIN-LIKE TYPE 2 RECEPTOR"/>
    <property type="match status" value="1"/>
</dbReference>
<dbReference type="GO" id="GO:0071944">
    <property type="term" value="C:cell periphery"/>
    <property type="evidence" value="ECO:0007669"/>
    <property type="project" value="UniProtKB-ARBA"/>
</dbReference>
<keyword evidence="4 6" id="KW-0472">Membrane</keyword>
<dbReference type="Proteomes" id="UP000235672">
    <property type="component" value="Unassembled WGS sequence"/>
</dbReference>
<organism evidence="7 8">
    <name type="scientific">Hyaloscypha hepaticicola</name>
    <dbReference type="NCBI Taxonomy" id="2082293"/>
    <lineage>
        <taxon>Eukaryota</taxon>
        <taxon>Fungi</taxon>
        <taxon>Dikarya</taxon>
        <taxon>Ascomycota</taxon>
        <taxon>Pezizomycotina</taxon>
        <taxon>Leotiomycetes</taxon>
        <taxon>Helotiales</taxon>
        <taxon>Hyaloscyphaceae</taxon>
        <taxon>Hyaloscypha</taxon>
    </lineage>
</organism>
<accession>A0A2J6PSL5</accession>
<dbReference type="AlphaFoldDB" id="A0A2J6PSL5"/>
<dbReference type="OrthoDB" id="3539564at2759"/>
<sequence length="240" mass="25002">MSLSTSGFALRINGTCPATGVDCGATAPPYRACCPADSFCPRQYNVDCCPTSANCTSILVQNPQCANQSWNLYDNGGYFCCEQGYTGYASTGNSDGCAEPGYAFQKGEVLLSIISTGVASSTSASSTSSSTSAATPTSTTPPKNSNTGAIAGGVIGGVVVIIFIVAAIWYFCRRKRSNKAGQHVIQKEMVELPNAEGRDVFTMPTELVSQQGVSELGGGKRDAGRPSEFWDPHTVSELGG</sequence>
<comment type="subcellular location">
    <subcellularLocation>
        <location evidence="1">Membrane</location>
        <topology evidence="1">Single-pass membrane protein</topology>
    </subcellularLocation>
</comment>
<dbReference type="STRING" id="1745343.A0A2J6PSL5"/>
<evidence type="ECO:0000256" key="5">
    <source>
        <dbReference type="SAM" id="MobiDB-lite"/>
    </source>
</evidence>
<feature type="compositionally biased region" description="Low complexity" evidence="5">
    <location>
        <begin position="121"/>
        <end position="142"/>
    </location>
</feature>
<feature type="compositionally biased region" description="Basic and acidic residues" evidence="5">
    <location>
        <begin position="218"/>
        <end position="231"/>
    </location>
</feature>
<gene>
    <name evidence="7" type="ORF">NA56DRAFT_283894</name>
</gene>
<feature type="region of interest" description="Disordered" evidence="5">
    <location>
        <begin position="121"/>
        <end position="147"/>
    </location>
</feature>
<feature type="transmembrane region" description="Helical" evidence="6">
    <location>
        <begin position="149"/>
        <end position="172"/>
    </location>
</feature>
<feature type="region of interest" description="Disordered" evidence="5">
    <location>
        <begin position="212"/>
        <end position="240"/>
    </location>
</feature>
<dbReference type="GO" id="GO:0016020">
    <property type="term" value="C:membrane"/>
    <property type="evidence" value="ECO:0007669"/>
    <property type="project" value="UniProtKB-SubCell"/>
</dbReference>
<keyword evidence="3 6" id="KW-1133">Transmembrane helix</keyword>
<evidence type="ECO:0000256" key="1">
    <source>
        <dbReference type="ARBA" id="ARBA00004167"/>
    </source>
</evidence>
<evidence type="ECO:0000256" key="3">
    <source>
        <dbReference type="ARBA" id="ARBA00022989"/>
    </source>
</evidence>
<protein>
    <recommendedName>
        <fullName evidence="9">Mid2 domain-containing protein</fullName>
    </recommendedName>
</protein>